<gene>
    <name evidence="1" type="ORF">B1757_13470</name>
</gene>
<comment type="caution">
    <text evidence="1">The sequence shown here is derived from an EMBL/GenBank/DDBJ whole genome shotgun (WGS) entry which is preliminary data.</text>
</comment>
<accession>A0A2I1DIP0</accession>
<dbReference type="Proteomes" id="UP000234329">
    <property type="component" value="Unassembled WGS sequence"/>
</dbReference>
<proteinExistence type="predicted"/>
<reference evidence="1 2" key="1">
    <citation type="submission" date="2017-03" db="EMBL/GenBank/DDBJ databases">
        <title>Draft genime sequence of the acidophilic sulfur-oxidizing bacterium Acidithiobacillus sp. SH, isolated from seawater.</title>
        <authorList>
            <person name="Sharmin S."/>
            <person name="Tokuhisa M."/>
            <person name="Kanao T."/>
            <person name="Kamimura K."/>
        </authorList>
    </citation>
    <scope>NUCLEOTIDE SEQUENCE [LARGE SCALE GENOMIC DNA]</scope>
    <source>
        <strain evidence="1 2">SH</strain>
    </source>
</reference>
<sequence length="64" mass="7163">MASSPKLTRREEALRRFLHDQAAGSNLGRRFFSIDETYILEIPENTSGEANAPAPSSAIKPLFW</sequence>
<dbReference type="AlphaFoldDB" id="A0A2I1DIP0"/>
<protein>
    <submittedName>
        <fullName evidence="1">Uncharacterized protein</fullName>
    </submittedName>
</protein>
<organism evidence="1 2">
    <name type="scientific">Acidithiobacillus marinus</name>
    <dbReference type="NCBI Taxonomy" id="187490"/>
    <lineage>
        <taxon>Bacteria</taxon>
        <taxon>Pseudomonadati</taxon>
        <taxon>Pseudomonadota</taxon>
        <taxon>Acidithiobacillia</taxon>
        <taxon>Acidithiobacillales</taxon>
        <taxon>Acidithiobacillaceae</taxon>
        <taxon>Acidithiobacillus</taxon>
    </lineage>
</organism>
<keyword evidence="2" id="KW-1185">Reference proteome</keyword>
<evidence type="ECO:0000313" key="2">
    <source>
        <dbReference type="Proteomes" id="UP000234329"/>
    </source>
</evidence>
<name>A0A2I1DIP0_9PROT</name>
<evidence type="ECO:0000313" key="1">
    <source>
        <dbReference type="EMBL" id="PKY09732.1"/>
    </source>
</evidence>
<dbReference type="EMBL" id="MXAV01000052">
    <property type="protein sequence ID" value="PKY09732.1"/>
    <property type="molecule type" value="Genomic_DNA"/>
</dbReference>
<dbReference type="RefSeq" id="WP_101538821.1">
    <property type="nucleotide sequence ID" value="NZ_MXAV01000052.1"/>
</dbReference>
<dbReference type="InParanoid" id="A0A2I1DIP0"/>